<evidence type="ECO:0000256" key="1">
    <source>
        <dbReference type="ARBA" id="ARBA00004123"/>
    </source>
</evidence>
<name>V4B459_LOTGI</name>
<dbReference type="Gene3D" id="1.10.10.60">
    <property type="entry name" value="Homeodomain-like"/>
    <property type="match status" value="1"/>
</dbReference>
<dbReference type="GO" id="GO:0005634">
    <property type="term" value="C:nucleus"/>
    <property type="evidence" value="ECO:0007669"/>
    <property type="project" value="UniProtKB-SubCell"/>
</dbReference>
<evidence type="ECO:0000256" key="4">
    <source>
        <dbReference type="ARBA" id="ARBA00023155"/>
    </source>
</evidence>
<dbReference type="STRING" id="225164.V4B459"/>
<dbReference type="CDD" id="cd00086">
    <property type="entry name" value="homeodomain"/>
    <property type="match status" value="1"/>
</dbReference>
<dbReference type="KEGG" id="lgi:LOTGIDRAFT_238064"/>
<organism evidence="8 9">
    <name type="scientific">Lottia gigantea</name>
    <name type="common">Giant owl limpet</name>
    <dbReference type="NCBI Taxonomy" id="225164"/>
    <lineage>
        <taxon>Eukaryota</taxon>
        <taxon>Metazoa</taxon>
        <taxon>Spiralia</taxon>
        <taxon>Lophotrochozoa</taxon>
        <taxon>Mollusca</taxon>
        <taxon>Gastropoda</taxon>
        <taxon>Patellogastropoda</taxon>
        <taxon>Lottioidea</taxon>
        <taxon>Lottiidae</taxon>
        <taxon>Lottia</taxon>
    </lineage>
</organism>
<dbReference type="SMART" id="SM00389">
    <property type="entry name" value="HOX"/>
    <property type="match status" value="1"/>
</dbReference>
<dbReference type="HOGENOM" id="CLU_049743_0_0_1"/>
<dbReference type="RefSeq" id="XP_009047063.1">
    <property type="nucleotide sequence ID" value="XM_009048815.1"/>
</dbReference>
<keyword evidence="4 6" id="KW-0371">Homeobox</keyword>
<comment type="subcellular location">
    <subcellularLocation>
        <location evidence="1 6">Nucleus</location>
    </subcellularLocation>
</comment>
<dbReference type="PROSITE" id="PS50071">
    <property type="entry name" value="HOMEOBOX_2"/>
    <property type="match status" value="1"/>
</dbReference>
<evidence type="ECO:0000313" key="9">
    <source>
        <dbReference type="Proteomes" id="UP000030746"/>
    </source>
</evidence>
<dbReference type="InterPro" id="IPR008422">
    <property type="entry name" value="KN_HD"/>
</dbReference>
<keyword evidence="3 6" id="KW-0238">DNA-binding</keyword>
<proteinExistence type="inferred from homology"/>
<evidence type="ECO:0000256" key="6">
    <source>
        <dbReference type="PROSITE-ProRule" id="PRU00108"/>
    </source>
</evidence>
<feature type="DNA-binding region" description="Homeobox" evidence="6">
    <location>
        <begin position="25"/>
        <end position="70"/>
    </location>
</feature>
<accession>V4B459</accession>
<dbReference type="OrthoDB" id="21495at2759"/>
<dbReference type="CTD" id="20250648"/>
<dbReference type="GO" id="GO:0000978">
    <property type="term" value="F:RNA polymerase II cis-regulatory region sequence-specific DNA binding"/>
    <property type="evidence" value="ECO:0007669"/>
    <property type="project" value="TreeGrafter"/>
</dbReference>
<evidence type="ECO:0000256" key="2">
    <source>
        <dbReference type="ARBA" id="ARBA00008446"/>
    </source>
</evidence>
<dbReference type="GeneID" id="20250648"/>
<dbReference type="PANTHER" id="PTHR11211">
    <property type="entry name" value="IROQUOIS-CLASS HOMEODOMAIN PROTEIN IRX"/>
    <property type="match status" value="1"/>
</dbReference>
<evidence type="ECO:0000256" key="3">
    <source>
        <dbReference type="ARBA" id="ARBA00023125"/>
    </source>
</evidence>
<gene>
    <name evidence="8" type="ORF">LOTGIDRAFT_238064</name>
</gene>
<dbReference type="GO" id="GO:0007517">
    <property type="term" value="P:muscle organ development"/>
    <property type="evidence" value="ECO:0007669"/>
    <property type="project" value="TreeGrafter"/>
</dbReference>
<dbReference type="GO" id="GO:0048468">
    <property type="term" value="P:cell development"/>
    <property type="evidence" value="ECO:0007669"/>
    <property type="project" value="TreeGrafter"/>
</dbReference>
<dbReference type="Pfam" id="PF05920">
    <property type="entry name" value="Homeobox_KN"/>
    <property type="match status" value="1"/>
</dbReference>
<dbReference type="SUPFAM" id="SSF46689">
    <property type="entry name" value="Homeodomain-like"/>
    <property type="match status" value="1"/>
</dbReference>
<dbReference type="PANTHER" id="PTHR11211:SF3">
    <property type="entry name" value="HOMEOBOX PROTEIN MOHAWK"/>
    <property type="match status" value="1"/>
</dbReference>
<dbReference type="InterPro" id="IPR001356">
    <property type="entry name" value="HD"/>
</dbReference>
<dbReference type="AlphaFoldDB" id="V4B459"/>
<evidence type="ECO:0000256" key="5">
    <source>
        <dbReference type="ARBA" id="ARBA00023242"/>
    </source>
</evidence>
<dbReference type="Proteomes" id="UP000030746">
    <property type="component" value="Unassembled WGS sequence"/>
</dbReference>
<evidence type="ECO:0000259" key="7">
    <source>
        <dbReference type="PROSITE" id="PS50071"/>
    </source>
</evidence>
<dbReference type="InterPro" id="IPR017970">
    <property type="entry name" value="Homeobox_CS"/>
</dbReference>
<reference evidence="8 9" key="1">
    <citation type="journal article" date="2013" name="Nature">
        <title>Insights into bilaterian evolution from three spiralian genomes.</title>
        <authorList>
            <person name="Simakov O."/>
            <person name="Marletaz F."/>
            <person name="Cho S.J."/>
            <person name="Edsinger-Gonzales E."/>
            <person name="Havlak P."/>
            <person name="Hellsten U."/>
            <person name="Kuo D.H."/>
            <person name="Larsson T."/>
            <person name="Lv J."/>
            <person name="Arendt D."/>
            <person name="Savage R."/>
            <person name="Osoegawa K."/>
            <person name="de Jong P."/>
            <person name="Grimwood J."/>
            <person name="Chapman J.A."/>
            <person name="Shapiro H."/>
            <person name="Aerts A."/>
            <person name="Otillar R.P."/>
            <person name="Terry A.Y."/>
            <person name="Boore J.L."/>
            <person name="Grigoriev I.V."/>
            <person name="Lindberg D.R."/>
            <person name="Seaver E.C."/>
            <person name="Weisblat D.A."/>
            <person name="Putnam N.H."/>
            <person name="Rokhsar D.S."/>
        </authorList>
    </citation>
    <scope>NUCLEOTIDE SEQUENCE [LARGE SCALE GENOMIC DNA]</scope>
</reference>
<sequence length="294" mass="34549">MRRLFPEKIHHKRQTLQDMARPLKRWLYENRDNPYPTKEQKHSLAVNSHMSLVQISNWFANARRRLKNVVKKPELSWSERVELYNQYVEGDAELFSISSEDEDFDEDEDVQNDDETFQNENTLVISHTDLNQSDSLVPSRTTTPTFDQRSTVFASTTSLKHKQTILQRYFNDNAYIDAMGFHPPSEGDPQRVINVAELVWNRRDRHQSGSLGSQDYEEMSTSSASSRIQHRILDDFPEEQELPTYRITQHHSFHDDSDMRQKEMDAVFALTSLANSHRSKLQENVTPERSNFRM</sequence>
<comment type="similarity">
    <text evidence="2">Belongs to the TALE/IRO homeobox family.</text>
</comment>
<dbReference type="InterPro" id="IPR009057">
    <property type="entry name" value="Homeodomain-like_sf"/>
</dbReference>
<feature type="domain" description="Homeobox" evidence="7">
    <location>
        <begin position="23"/>
        <end position="69"/>
    </location>
</feature>
<dbReference type="GO" id="GO:0000981">
    <property type="term" value="F:DNA-binding transcription factor activity, RNA polymerase II-specific"/>
    <property type="evidence" value="ECO:0007669"/>
    <property type="project" value="InterPro"/>
</dbReference>
<evidence type="ECO:0000313" key="8">
    <source>
        <dbReference type="EMBL" id="ESP02236.1"/>
    </source>
</evidence>
<protein>
    <recommendedName>
        <fullName evidence="7">Homeobox domain-containing protein</fullName>
    </recommendedName>
</protein>
<dbReference type="OMA" id="RHRRTGX"/>
<keyword evidence="5 6" id="KW-0539">Nucleus</keyword>
<keyword evidence="9" id="KW-1185">Reference proteome</keyword>
<dbReference type="EMBL" id="KB200314">
    <property type="protein sequence ID" value="ESP02236.1"/>
    <property type="molecule type" value="Genomic_DNA"/>
</dbReference>
<dbReference type="PROSITE" id="PS00027">
    <property type="entry name" value="HOMEOBOX_1"/>
    <property type="match status" value="1"/>
</dbReference>